<dbReference type="Proteomes" id="UP000600449">
    <property type="component" value="Unassembled WGS sequence"/>
</dbReference>
<comment type="caution">
    <text evidence="2">The sequence shown here is derived from an EMBL/GenBank/DDBJ whole genome shotgun (WGS) entry which is preliminary data.</text>
</comment>
<gene>
    <name evidence="2" type="ORF">GCM10011322_03690</name>
</gene>
<sequence>MSAPLVALTGTTGFVGRALAADLRAHGYRVRALLRRPSDEAAAADSAVIGDLARPVNMARALEDVDVVVHSAGIAHAMSGRPDDDYRAINTDATIALARAAERAGGRRFLFLSSVRAQTGPSAAGIVSETTPPAPTDAYGRSKLAAEEGLAALAIDWAALRPVLVYGPGVKGNMASLLRLARSPWPIPVPIPSGRRSLLAVENLGEAVRTLITAEGTLRQPCLVADDDALDVAAILRALRRGAGRGMPNLPVPAPLFRALARAAGRGEVAERLSGDLVVDTSRLKALGYAPVVTTEAALARLAREATSE</sequence>
<dbReference type="InterPro" id="IPR001509">
    <property type="entry name" value="Epimerase_deHydtase"/>
</dbReference>
<dbReference type="Pfam" id="PF01370">
    <property type="entry name" value="Epimerase"/>
    <property type="match status" value="1"/>
</dbReference>
<proteinExistence type="predicted"/>
<keyword evidence="3" id="KW-1185">Reference proteome</keyword>
<dbReference type="SUPFAM" id="SSF51735">
    <property type="entry name" value="NAD(P)-binding Rossmann-fold domains"/>
    <property type="match status" value="1"/>
</dbReference>
<reference evidence="2 3" key="1">
    <citation type="journal article" date="2014" name="Int. J. Syst. Evol. Microbiol.">
        <title>Complete genome sequence of Corynebacterium casei LMG S-19264T (=DSM 44701T), isolated from a smear-ripened cheese.</title>
        <authorList>
            <consortium name="US DOE Joint Genome Institute (JGI-PGF)"/>
            <person name="Walter F."/>
            <person name="Albersmeier A."/>
            <person name="Kalinowski J."/>
            <person name="Ruckert C."/>
        </authorList>
    </citation>
    <scope>NUCLEOTIDE SEQUENCE [LARGE SCALE GENOMIC DNA]</scope>
    <source>
        <strain evidence="2 3">CGMCC 1.9161</strain>
    </source>
</reference>
<dbReference type="InterPro" id="IPR051783">
    <property type="entry name" value="NAD(P)-dependent_oxidoreduct"/>
</dbReference>
<evidence type="ECO:0000313" key="3">
    <source>
        <dbReference type="Proteomes" id="UP000600449"/>
    </source>
</evidence>
<dbReference type="PANTHER" id="PTHR48079:SF6">
    <property type="entry name" value="NAD(P)-BINDING DOMAIN-CONTAINING PROTEIN-RELATED"/>
    <property type="match status" value="1"/>
</dbReference>
<organism evidence="2 3">
    <name type="scientific">Salinarimonas ramus</name>
    <dbReference type="NCBI Taxonomy" id="690164"/>
    <lineage>
        <taxon>Bacteria</taxon>
        <taxon>Pseudomonadati</taxon>
        <taxon>Pseudomonadota</taxon>
        <taxon>Alphaproteobacteria</taxon>
        <taxon>Hyphomicrobiales</taxon>
        <taxon>Salinarimonadaceae</taxon>
        <taxon>Salinarimonas</taxon>
    </lineage>
</organism>
<dbReference type="EMBL" id="BMMF01000001">
    <property type="protein sequence ID" value="GGK20295.1"/>
    <property type="molecule type" value="Genomic_DNA"/>
</dbReference>
<accession>A0A917Q487</accession>
<dbReference type="PANTHER" id="PTHR48079">
    <property type="entry name" value="PROTEIN YEEZ"/>
    <property type="match status" value="1"/>
</dbReference>
<dbReference type="Gene3D" id="3.40.50.720">
    <property type="entry name" value="NAD(P)-binding Rossmann-like Domain"/>
    <property type="match status" value="1"/>
</dbReference>
<name>A0A917Q487_9HYPH</name>
<dbReference type="RefSeq" id="WP_188908894.1">
    <property type="nucleotide sequence ID" value="NZ_BMMF01000001.1"/>
</dbReference>
<evidence type="ECO:0000313" key="2">
    <source>
        <dbReference type="EMBL" id="GGK20295.1"/>
    </source>
</evidence>
<protein>
    <submittedName>
        <fullName evidence="2">Epimerase</fullName>
    </submittedName>
</protein>
<dbReference type="AlphaFoldDB" id="A0A917Q487"/>
<dbReference type="InterPro" id="IPR036291">
    <property type="entry name" value="NAD(P)-bd_dom_sf"/>
</dbReference>
<dbReference type="GO" id="GO:0004029">
    <property type="term" value="F:aldehyde dehydrogenase (NAD+) activity"/>
    <property type="evidence" value="ECO:0007669"/>
    <property type="project" value="TreeGrafter"/>
</dbReference>
<dbReference type="GO" id="GO:0005737">
    <property type="term" value="C:cytoplasm"/>
    <property type="evidence" value="ECO:0007669"/>
    <property type="project" value="TreeGrafter"/>
</dbReference>
<feature type="domain" description="NAD-dependent epimerase/dehydratase" evidence="1">
    <location>
        <begin position="7"/>
        <end position="214"/>
    </location>
</feature>
<evidence type="ECO:0000259" key="1">
    <source>
        <dbReference type="Pfam" id="PF01370"/>
    </source>
</evidence>